<protein>
    <recommendedName>
        <fullName evidence="8">dihydropyrimidinase</fullName>
        <ecNumber evidence="8">3.5.2.2</ecNumber>
    </recommendedName>
</protein>
<comment type="cofactor">
    <cofactor evidence="1">
        <name>Zn(2+)</name>
        <dbReference type="ChEBI" id="CHEBI:29105"/>
    </cofactor>
</comment>
<dbReference type="GO" id="GO:0004157">
    <property type="term" value="F:dihydropyrimidinase activity"/>
    <property type="evidence" value="ECO:0007669"/>
    <property type="project" value="UniProtKB-EC"/>
</dbReference>
<feature type="modified residue" description="N6-carboxylysine" evidence="9">
    <location>
        <position position="135"/>
    </location>
</feature>
<evidence type="ECO:0000256" key="9">
    <source>
        <dbReference type="PIRSR" id="PIRSR611778-50"/>
    </source>
</evidence>
<dbReference type="Proteomes" id="UP000054359">
    <property type="component" value="Unassembled WGS sequence"/>
</dbReference>
<sequence length="541" mass="59238">MHDADVYIEDGVIKQVGKNIYAPGGSKIIEAKGKLIIPGGIDTHTHFQFPFMGATSVDDFYTGSRAALAGGTTMIMDFAIDSEAAPLEAFQKWRNWADHKICCDYSLHVGITSWNEKTDSDMEVLAKEKGVNSFKVFMAYNDFQMQDKDLLQVFAKCAKLGALAQVHAENGDIISMKQQQLLHIGITGPEGHLYSRPEDVEAEATNRAIVIANSVKCPLYIVHVMSRSAGDVIAKMRKEGYQVYGEVIAAALGVDGSHYFSKCWQHAAAYVMSPPLRPERDTPTYLMKLLSCDVFQVTGSDNCTYTTSQKEVGVGDFTKIPSGVNGVEDRMSIVWQRGVMTGLLDPCRFVAVTSTNAAKIFNIYPRKGRIQAGSDADIVVWDPYGKRTISAKSHQQQTDFNIFEGIEIQGIPEYVISKGKIVVDKGKVNVTQGAGEYVPTETFSPFVYARLRQQEIFPPPVVRDLPGGEVLNTSGAPPVSHEYAQVKSGHEFHSRPPTKSGGRNLQDSTFSLSGAQIDDAKGQRSGIRVNNPPGGHSTGLW</sequence>
<dbReference type="InterPro" id="IPR011778">
    <property type="entry name" value="Hydantoinase/dihydroPyrase"/>
</dbReference>
<evidence type="ECO:0000313" key="12">
    <source>
        <dbReference type="EMBL" id="KFM68005.1"/>
    </source>
</evidence>
<dbReference type="GO" id="GO:0006208">
    <property type="term" value="P:pyrimidine nucleobase catabolic process"/>
    <property type="evidence" value="ECO:0007669"/>
    <property type="project" value="TreeGrafter"/>
</dbReference>
<dbReference type="EMBL" id="KK116522">
    <property type="protein sequence ID" value="KFM68005.1"/>
    <property type="molecule type" value="Genomic_DNA"/>
</dbReference>
<dbReference type="MEROPS" id="M38.976"/>
<keyword evidence="4" id="KW-0479">Metal-binding</keyword>
<dbReference type="SUPFAM" id="SSF51338">
    <property type="entry name" value="Composite domain of metallo-dependent hydrolases"/>
    <property type="match status" value="2"/>
</dbReference>
<feature type="region of interest" description="Disordered" evidence="10">
    <location>
        <begin position="488"/>
        <end position="541"/>
    </location>
</feature>
<evidence type="ECO:0000313" key="13">
    <source>
        <dbReference type="Proteomes" id="UP000054359"/>
    </source>
</evidence>
<evidence type="ECO:0000256" key="7">
    <source>
        <dbReference type="ARBA" id="ARBA00036696"/>
    </source>
</evidence>
<dbReference type="OrthoDB" id="10258955at2759"/>
<dbReference type="GO" id="GO:0005829">
    <property type="term" value="C:cytosol"/>
    <property type="evidence" value="ECO:0007669"/>
    <property type="project" value="TreeGrafter"/>
</dbReference>
<dbReference type="STRING" id="407821.A0A087TSB6"/>
<dbReference type="FunFam" id="3.20.20.140:FF:000001">
    <property type="entry name" value="Dihydropyrimidinase like 3"/>
    <property type="match status" value="1"/>
</dbReference>
<dbReference type="NCBIfam" id="TIGR02033">
    <property type="entry name" value="D-hydantoinase"/>
    <property type="match status" value="1"/>
</dbReference>
<evidence type="ECO:0000256" key="8">
    <source>
        <dbReference type="ARBA" id="ARBA00039113"/>
    </source>
</evidence>
<proteinExistence type="inferred from homology"/>
<dbReference type="AlphaFoldDB" id="A0A087TSB6"/>
<feature type="domain" description="Amidohydrolase-related" evidence="11">
    <location>
        <begin position="36"/>
        <end position="422"/>
    </location>
</feature>
<dbReference type="Pfam" id="PF01979">
    <property type="entry name" value="Amidohydro_1"/>
    <property type="match status" value="1"/>
</dbReference>
<keyword evidence="5" id="KW-0378">Hydrolase</keyword>
<reference evidence="12 13" key="1">
    <citation type="submission" date="2013-11" db="EMBL/GenBank/DDBJ databases">
        <title>Genome sequencing of Stegodyphus mimosarum.</title>
        <authorList>
            <person name="Bechsgaard J."/>
        </authorList>
    </citation>
    <scope>NUCLEOTIDE SEQUENCE [LARGE SCALE GENOMIC DNA]</scope>
</reference>
<dbReference type="PANTHER" id="PTHR11647">
    <property type="entry name" value="HYDRANTOINASE/DIHYDROPYRIMIDINASE FAMILY MEMBER"/>
    <property type="match status" value="1"/>
</dbReference>
<dbReference type="InterPro" id="IPR032466">
    <property type="entry name" value="Metal_Hydrolase"/>
</dbReference>
<dbReference type="EC" id="3.5.2.2" evidence="8"/>
<dbReference type="Gene3D" id="2.30.40.10">
    <property type="entry name" value="Urease, subunit C, domain 1"/>
    <property type="match status" value="1"/>
</dbReference>
<evidence type="ECO:0000256" key="4">
    <source>
        <dbReference type="ARBA" id="ARBA00022723"/>
    </source>
</evidence>
<feature type="compositionally biased region" description="Polar residues" evidence="10">
    <location>
        <begin position="501"/>
        <end position="514"/>
    </location>
</feature>
<dbReference type="InterPro" id="IPR050378">
    <property type="entry name" value="Metallo-dep_Hydrolases_sf"/>
</dbReference>
<feature type="non-terminal residue" evidence="12">
    <location>
        <position position="541"/>
    </location>
</feature>
<dbReference type="Gene3D" id="3.20.20.140">
    <property type="entry name" value="Metal-dependent hydrolases"/>
    <property type="match status" value="1"/>
</dbReference>
<dbReference type="OMA" id="HTHLQCP"/>
<evidence type="ECO:0000256" key="3">
    <source>
        <dbReference type="ARBA" id="ARBA00011881"/>
    </source>
</evidence>
<evidence type="ECO:0000256" key="5">
    <source>
        <dbReference type="ARBA" id="ARBA00022801"/>
    </source>
</evidence>
<keyword evidence="6" id="KW-0862">Zinc</keyword>
<comment type="similarity">
    <text evidence="2">Belongs to the metallo-dependent hydrolases superfamily. Hydantoinase/dihydropyrimidinase family.</text>
</comment>
<organism evidence="12 13">
    <name type="scientific">Stegodyphus mimosarum</name>
    <name type="common">African social velvet spider</name>
    <dbReference type="NCBI Taxonomy" id="407821"/>
    <lineage>
        <taxon>Eukaryota</taxon>
        <taxon>Metazoa</taxon>
        <taxon>Ecdysozoa</taxon>
        <taxon>Arthropoda</taxon>
        <taxon>Chelicerata</taxon>
        <taxon>Arachnida</taxon>
        <taxon>Araneae</taxon>
        <taxon>Araneomorphae</taxon>
        <taxon>Entelegynae</taxon>
        <taxon>Eresoidea</taxon>
        <taxon>Eresidae</taxon>
        <taxon>Stegodyphus</taxon>
    </lineage>
</organism>
<dbReference type="SUPFAM" id="SSF51556">
    <property type="entry name" value="Metallo-dependent hydrolases"/>
    <property type="match status" value="1"/>
</dbReference>
<evidence type="ECO:0000256" key="1">
    <source>
        <dbReference type="ARBA" id="ARBA00001947"/>
    </source>
</evidence>
<evidence type="ECO:0000259" key="11">
    <source>
        <dbReference type="Pfam" id="PF01979"/>
    </source>
</evidence>
<dbReference type="InterPro" id="IPR006680">
    <property type="entry name" value="Amidohydro-rel"/>
</dbReference>
<dbReference type="CDD" id="cd01314">
    <property type="entry name" value="D-HYD"/>
    <property type="match status" value="1"/>
</dbReference>
<dbReference type="PANTHER" id="PTHR11647:SF1">
    <property type="entry name" value="COLLAPSIN RESPONSE MEDIATOR PROTEIN"/>
    <property type="match status" value="1"/>
</dbReference>
<evidence type="ECO:0000256" key="6">
    <source>
        <dbReference type="ARBA" id="ARBA00022833"/>
    </source>
</evidence>
<evidence type="ECO:0000256" key="2">
    <source>
        <dbReference type="ARBA" id="ARBA00008829"/>
    </source>
</evidence>
<dbReference type="GO" id="GO:0046872">
    <property type="term" value="F:metal ion binding"/>
    <property type="evidence" value="ECO:0007669"/>
    <property type="project" value="UniProtKB-KW"/>
</dbReference>
<evidence type="ECO:0000256" key="10">
    <source>
        <dbReference type="SAM" id="MobiDB-lite"/>
    </source>
</evidence>
<gene>
    <name evidence="12" type="ORF">X975_25628</name>
</gene>
<comment type="subunit">
    <text evidence="3">Homotetramer.</text>
</comment>
<dbReference type="InterPro" id="IPR011059">
    <property type="entry name" value="Metal-dep_hydrolase_composite"/>
</dbReference>
<comment type="PTM">
    <text evidence="9">Carbamylation allows a single lysine to coordinate two divalent metal cations.</text>
</comment>
<name>A0A087TSB6_STEMI</name>
<keyword evidence="13" id="KW-1185">Reference proteome</keyword>
<comment type="catalytic activity">
    <reaction evidence="7">
        <text>5,6-dihydrouracil + H2O = 3-(carbamoylamino)propanoate + H(+)</text>
        <dbReference type="Rhea" id="RHEA:16121"/>
        <dbReference type="ChEBI" id="CHEBI:11892"/>
        <dbReference type="ChEBI" id="CHEBI:15377"/>
        <dbReference type="ChEBI" id="CHEBI:15378"/>
        <dbReference type="ChEBI" id="CHEBI:15901"/>
        <dbReference type="EC" id="3.5.2.2"/>
    </reaction>
</comment>
<accession>A0A087TSB6</accession>